<feature type="transmembrane region" description="Helical" evidence="1">
    <location>
        <begin position="75"/>
        <end position="101"/>
    </location>
</feature>
<dbReference type="OrthoDB" id="1200986at2"/>
<dbReference type="Pfam" id="PF20108">
    <property type="entry name" value="DUF6498"/>
    <property type="match status" value="1"/>
</dbReference>
<keyword evidence="1" id="KW-1133">Transmembrane helix</keyword>
<keyword evidence="1" id="KW-0472">Membrane</keyword>
<organism evidence="2 3">
    <name type="scientific">Aurantibacter aestuarii</name>
    <dbReference type="NCBI Taxonomy" id="1266046"/>
    <lineage>
        <taxon>Bacteria</taxon>
        <taxon>Pseudomonadati</taxon>
        <taxon>Bacteroidota</taxon>
        <taxon>Flavobacteriia</taxon>
        <taxon>Flavobacteriales</taxon>
        <taxon>Flavobacteriaceae</taxon>
        <taxon>Aurantibacter</taxon>
    </lineage>
</organism>
<keyword evidence="3" id="KW-1185">Reference proteome</keyword>
<sequence length="250" mass="28979">MKLKNYNFFKGLFTIESRAIWLQALFFIVLLSLGKLDPLEVVIIYAIETMIIGLFQVLRLLTIGFQDGKTKKEKFYCLAITCFFTVHYGFFVFIQTTFFFVFLSMGDSRISDGFGLENYKIIASFQGVQMAVGLLIVTYIIKYWTNFYEPKTYVNAKIEQYMFQPYLRIVIQQFVAIIPGFFIIFGNAGLAVALILIVVRLIADLAIFKLKVNQVYFQKAVDYLYLENAKKNGDTQRKDIEDFLVILTNE</sequence>
<dbReference type="RefSeq" id="WP_106462141.1">
    <property type="nucleotide sequence ID" value="NZ_PXOQ01000007.1"/>
</dbReference>
<dbReference type="AlphaFoldDB" id="A0A2T1NC25"/>
<evidence type="ECO:0000256" key="1">
    <source>
        <dbReference type="SAM" id="Phobius"/>
    </source>
</evidence>
<proteinExistence type="predicted"/>
<evidence type="ECO:0000313" key="2">
    <source>
        <dbReference type="EMBL" id="PSG89998.1"/>
    </source>
</evidence>
<keyword evidence="1" id="KW-0812">Transmembrane</keyword>
<dbReference type="EMBL" id="PXOQ01000007">
    <property type="protein sequence ID" value="PSG89998.1"/>
    <property type="molecule type" value="Genomic_DNA"/>
</dbReference>
<protein>
    <submittedName>
        <fullName evidence="2">Uncharacterized protein</fullName>
    </submittedName>
</protein>
<comment type="caution">
    <text evidence="2">The sequence shown here is derived from an EMBL/GenBank/DDBJ whole genome shotgun (WGS) entry which is preliminary data.</text>
</comment>
<evidence type="ECO:0000313" key="3">
    <source>
        <dbReference type="Proteomes" id="UP000238426"/>
    </source>
</evidence>
<feature type="transmembrane region" description="Helical" evidence="1">
    <location>
        <begin position="121"/>
        <end position="145"/>
    </location>
</feature>
<reference evidence="2 3" key="1">
    <citation type="submission" date="2018-03" db="EMBL/GenBank/DDBJ databases">
        <title>Mesoflavibacter sp. HG37 and Mesoflavibacter sp. HG96 sp.nov., two marine bacteria isolated from seawater of Western Pacific Ocean.</title>
        <authorList>
            <person name="Cheng H."/>
            <person name="Wu Y.-H."/>
            <person name="Guo L.-L."/>
            <person name="Xu X.-W."/>
        </authorList>
    </citation>
    <scope>NUCLEOTIDE SEQUENCE [LARGE SCALE GENOMIC DNA]</scope>
    <source>
        <strain evidence="2 3">KCTC 32269</strain>
    </source>
</reference>
<accession>A0A2T1NC25</accession>
<dbReference type="Proteomes" id="UP000238426">
    <property type="component" value="Unassembled WGS sequence"/>
</dbReference>
<gene>
    <name evidence="2" type="ORF">C7H52_01635</name>
</gene>
<name>A0A2T1NC25_9FLAO</name>
<dbReference type="InterPro" id="IPR045466">
    <property type="entry name" value="DUF6498"/>
</dbReference>
<feature type="transmembrane region" description="Helical" evidence="1">
    <location>
        <begin position="42"/>
        <end position="63"/>
    </location>
</feature>
<feature type="transmembrane region" description="Helical" evidence="1">
    <location>
        <begin position="20"/>
        <end position="36"/>
    </location>
</feature>